<evidence type="ECO:0000256" key="3">
    <source>
        <dbReference type="ARBA" id="ARBA00022729"/>
    </source>
</evidence>
<evidence type="ECO:0000313" key="10">
    <source>
        <dbReference type="EMBL" id="KAK2774460.1"/>
    </source>
</evidence>
<proteinExistence type="predicted"/>
<dbReference type="PANTHER" id="PTHR24269">
    <property type="entry name" value="KREMEN PROTEIN"/>
    <property type="match status" value="1"/>
</dbReference>
<evidence type="ECO:0000259" key="9">
    <source>
        <dbReference type="PROSITE" id="PS51212"/>
    </source>
</evidence>
<dbReference type="AlphaFoldDB" id="A0AAE0DE87"/>
<feature type="domain" description="WSC" evidence="9">
    <location>
        <begin position="191"/>
        <end position="288"/>
    </location>
</feature>
<dbReference type="InterPro" id="IPR051836">
    <property type="entry name" value="Kremen_rcpt"/>
</dbReference>
<keyword evidence="11" id="KW-1185">Reference proteome</keyword>
<keyword evidence="4" id="KW-1133">Transmembrane helix</keyword>
<evidence type="ECO:0000313" key="11">
    <source>
        <dbReference type="Proteomes" id="UP001281614"/>
    </source>
</evidence>
<evidence type="ECO:0000256" key="5">
    <source>
        <dbReference type="ARBA" id="ARBA00023136"/>
    </source>
</evidence>
<comment type="subcellular location">
    <subcellularLocation>
        <location evidence="1">Membrane</location>
        <topology evidence="1">Single-pass membrane protein</topology>
    </subcellularLocation>
</comment>
<dbReference type="Proteomes" id="UP001281614">
    <property type="component" value="Unassembled WGS sequence"/>
</dbReference>
<keyword evidence="2" id="KW-0812">Transmembrane</keyword>
<sequence>MRVSTLLSLAALLASTVAITSTTVLTPVEQSPYYYLGCYPFTADVAVGAYNIPDIATGYNNGNPVDCQIGCDQQYHAPYLFMYGTYCYCQVREVEFDIHQPGGAPVDNSFCTTPCFVDPNAPCGTFSNTDGQRYVTVYGKYGPRASFSPRVSSTSSTRVTIASTSSIITIASTSTSSTPQSRSLAPVPRPPYSYLGCYSFVSVQSGAIWQFQSTAVGDPVACQAACDAVGSPFLMMLFDSCYCQPASYGINAPPGLPAADSECSIACRNSPGSPCGGSASGLFYTVYGGRQPGVSSSNMLPSSTSRLTSTRTSTSSTSPSVSLSPDPLPPYNYLGCYYMLDIYNTDVFTLQYDISGNPIACQARCRDRLGSHFVTLVGTVCYCGNPGIIRISNPTVDDSFCAGPCINKLNSPCGLRNFADNMYYSVLYGDYLLEGSSASSPALALSSAGVSTRGPIMFTPGPVPTSLITPGSLSISTTSRSSAASISLQSPVISGSSTSATSPNSMVLATRSSTSTSTTAARSATSTSTRTTTSALPSSASTGYSYLGCYDSGLQNQGRYAIAVRDNPAACQATCAQVAASFVLMYSTSCLCQTGGILAPPRSLLVDESLCTIVCEGDRTARCGGRTGGIKFSVYGYPAVQVLPGSSISSTSTIRSATSSTTRLATSSTSLAGLSVPRTTTTPSNTPAGSSSLRFTNSSSTVSTPRAAPIVIPGINDQSTSRTLPPNLAAPATSAIPTSALGSSTAPSSSLKPSTLPITSSSSPSRTTSATTQSTSSSSFSSRPTLASTGGLVGIPVVLSILPPVPVPPRPTRAMSA</sequence>
<keyword evidence="3 8" id="KW-0732">Signal</keyword>
<feature type="compositionally biased region" description="Low complexity" evidence="7">
    <location>
        <begin position="729"/>
        <end position="786"/>
    </location>
</feature>
<organism evidence="10 11">
    <name type="scientific">Colletotrichum kahawae</name>
    <name type="common">Coffee berry disease fungus</name>
    <dbReference type="NCBI Taxonomy" id="34407"/>
    <lineage>
        <taxon>Eukaryota</taxon>
        <taxon>Fungi</taxon>
        <taxon>Dikarya</taxon>
        <taxon>Ascomycota</taxon>
        <taxon>Pezizomycotina</taxon>
        <taxon>Sordariomycetes</taxon>
        <taxon>Hypocreomycetidae</taxon>
        <taxon>Glomerellales</taxon>
        <taxon>Glomerellaceae</taxon>
        <taxon>Colletotrichum</taxon>
        <taxon>Colletotrichum gloeosporioides species complex</taxon>
    </lineage>
</organism>
<reference evidence="10" key="1">
    <citation type="submission" date="2023-02" db="EMBL/GenBank/DDBJ databases">
        <title>Colletotrichum kahawae CIFC_Que2 genome sequencing and assembly.</title>
        <authorList>
            <person name="Baroncelli R."/>
        </authorList>
    </citation>
    <scope>NUCLEOTIDE SEQUENCE</scope>
    <source>
        <strain evidence="10">CIFC_Que2</strain>
    </source>
</reference>
<accession>A0AAE0DE87</accession>
<protein>
    <recommendedName>
        <fullName evidence="9">WSC domain-containing protein</fullName>
    </recommendedName>
</protein>
<keyword evidence="5" id="KW-0472">Membrane</keyword>
<dbReference type="GO" id="GO:0005886">
    <property type="term" value="C:plasma membrane"/>
    <property type="evidence" value="ECO:0007669"/>
    <property type="project" value="TreeGrafter"/>
</dbReference>
<evidence type="ECO:0000256" key="7">
    <source>
        <dbReference type="SAM" id="MobiDB-lite"/>
    </source>
</evidence>
<evidence type="ECO:0000256" key="8">
    <source>
        <dbReference type="SAM" id="SignalP"/>
    </source>
</evidence>
<dbReference type="PROSITE" id="PS51212">
    <property type="entry name" value="WSC"/>
    <property type="match status" value="3"/>
</dbReference>
<dbReference type="InterPro" id="IPR002889">
    <property type="entry name" value="WSC_carb-bd"/>
</dbReference>
<feature type="domain" description="WSC" evidence="9">
    <location>
        <begin position="543"/>
        <end position="638"/>
    </location>
</feature>
<feature type="compositionally biased region" description="Low complexity" evidence="7">
    <location>
        <begin position="690"/>
        <end position="703"/>
    </location>
</feature>
<dbReference type="PANTHER" id="PTHR24269:SF16">
    <property type="entry name" value="PROTEIN SLG1"/>
    <property type="match status" value="1"/>
</dbReference>
<feature type="compositionally biased region" description="Polar residues" evidence="7">
    <location>
        <begin position="677"/>
        <end position="689"/>
    </location>
</feature>
<comment type="caution">
    <text evidence="10">The sequence shown here is derived from an EMBL/GenBank/DDBJ whole genome shotgun (WGS) entry which is preliminary data.</text>
</comment>
<feature type="chain" id="PRO_5042193365" description="WSC domain-containing protein" evidence="8">
    <location>
        <begin position="19"/>
        <end position="817"/>
    </location>
</feature>
<dbReference type="EMBL" id="VYYT01000046">
    <property type="protein sequence ID" value="KAK2774460.1"/>
    <property type="molecule type" value="Genomic_DNA"/>
</dbReference>
<feature type="region of interest" description="Disordered" evidence="7">
    <location>
        <begin position="295"/>
        <end position="324"/>
    </location>
</feature>
<name>A0AAE0DE87_COLKA</name>
<feature type="domain" description="WSC" evidence="9">
    <location>
        <begin position="330"/>
        <end position="427"/>
    </location>
</feature>
<evidence type="ECO:0000256" key="1">
    <source>
        <dbReference type="ARBA" id="ARBA00004167"/>
    </source>
</evidence>
<feature type="region of interest" description="Disordered" evidence="7">
    <location>
        <begin position="493"/>
        <end position="538"/>
    </location>
</feature>
<feature type="region of interest" description="Disordered" evidence="7">
    <location>
        <begin position="667"/>
        <end position="786"/>
    </location>
</feature>
<gene>
    <name evidence="10" type="ORF">CKAH01_03693</name>
</gene>
<evidence type="ECO:0000256" key="4">
    <source>
        <dbReference type="ARBA" id="ARBA00022989"/>
    </source>
</evidence>
<evidence type="ECO:0000256" key="6">
    <source>
        <dbReference type="ARBA" id="ARBA00023180"/>
    </source>
</evidence>
<feature type="compositionally biased region" description="Low complexity" evidence="7">
    <location>
        <begin position="300"/>
        <end position="324"/>
    </location>
</feature>
<evidence type="ECO:0000256" key="2">
    <source>
        <dbReference type="ARBA" id="ARBA00022692"/>
    </source>
</evidence>
<feature type="signal peptide" evidence="8">
    <location>
        <begin position="1"/>
        <end position="18"/>
    </location>
</feature>
<keyword evidence="6" id="KW-0325">Glycoprotein</keyword>